<dbReference type="Pfam" id="PF21983">
    <property type="entry name" value="NikA-like"/>
    <property type="match status" value="1"/>
</dbReference>
<accession>A0ABT3AZ93</accession>
<comment type="caution">
    <text evidence="2">The sequence shown here is derived from an EMBL/GenBank/DDBJ whole genome shotgun (WGS) entry which is preliminary data.</text>
</comment>
<proteinExistence type="predicted"/>
<protein>
    <submittedName>
        <fullName evidence="2">MobC family plasmid mobilization relaxosome protein</fullName>
    </submittedName>
</protein>
<keyword evidence="3" id="KW-1185">Reference proteome</keyword>
<evidence type="ECO:0000313" key="3">
    <source>
        <dbReference type="Proteomes" id="UP001526143"/>
    </source>
</evidence>
<reference evidence="2 3" key="1">
    <citation type="submission" date="2022-10" db="EMBL/GenBank/DDBJ databases">
        <title>Identification of biosynthetic pathway for the production of the potent trypsin inhibitor radiosumin.</title>
        <authorList>
            <person name="Fewer D.P."/>
            <person name="Delbaje E."/>
            <person name="Ouyang X."/>
            <person name="Agostino P.D."/>
            <person name="Wahlsten M."/>
            <person name="Jokela J."/>
            <person name="Permi P."/>
            <person name="Haapaniemi E."/>
            <person name="Koistinen H."/>
        </authorList>
    </citation>
    <scope>NUCLEOTIDE SEQUENCE [LARGE SCALE GENOMIC DNA]</scope>
    <source>
        <strain evidence="2 3">NIES-515</strain>
    </source>
</reference>
<dbReference type="InterPro" id="IPR053842">
    <property type="entry name" value="NikA-like"/>
</dbReference>
<name>A0ABT3AZ93_9CYAN</name>
<organism evidence="2 3">
    <name type="scientific">Plectonema radiosum NIES-515</name>
    <dbReference type="NCBI Taxonomy" id="2986073"/>
    <lineage>
        <taxon>Bacteria</taxon>
        <taxon>Bacillati</taxon>
        <taxon>Cyanobacteriota</taxon>
        <taxon>Cyanophyceae</taxon>
        <taxon>Oscillatoriophycideae</taxon>
        <taxon>Oscillatoriales</taxon>
        <taxon>Microcoleaceae</taxon>
        <taxon>Plectonema</taxon>
    </lineage>
</organism>
<evidence type="ECO:0000313" key="2">
    <source>
        <dbReference type="EMBL" id="MCV3214050.1"/>
    </source>
</evidence>
<gene>
    <name evidence="2" type="ORF">OGM63_11095</name>
</gene>
<feature type="region of interest" description="Disordered" evidence="1">
    <location>
        <begin position="1"/>
        <end position="25"/>
    </location>
</feature>
<dbReference type="EMBL" id="JAOWRF010000170">
    <property type="protein sequence ID" value="MCV3214050.1"/>
    <property type="molecule type" value="Genomic_DNA"/>
</dbReference>
<dbReference type="RefSeq" id="WP_263745594.1">
    <property type="nucleotide sequence ID" value="NZ_JAOWRF010000170.1"/>
</dbReference>
<sequence length="149" mass="16678">MDKKTEAKKVFSSGRKSKPKPKRTSLVSLRLTEEEKEAWEAKALAAGMGNNISKFIRYCVEHDRIYIAPPVPAINEHIYIELGRIGNNINQIAYAINRAVKLGEAIAIAADPRSEIEALKPLLLEVKQMLLGLPNQPDQIFPSLREESD</sequence>
<dbReference type="Proteomes" id="UP001526143">
    <property type="component" value="Unassembled WGS sequence"/>
</dbReference>
<evidence type="ECO:0000256" key="1">
    <source>
        <dbReference type="SAM" id="MobiDB-lite"/>
    </source>
</evidence>